<evidence type="ECO:0000256" key="9">
    <source>
        <dbReference type="ARBA" id="ARBA00023299"/>
    </source>
</evidence>
<keyword evidence="7 13" id="KW-0378">Hydrolase</keyword>
<dbReference type="InterPro" id="IPR006385">
    <property type="entry name" value="HAD_hydro_SerB1"/>
</dbReference>
<evidence type="ECO:0000256" key="2">
    <source>
        <dbReference type="ARBA" id="ARBA00005135"/>
    </source>
</evidence>
<gene>
    <name evidence="13" type="ORF">FYJ27_04815</name>
    <name evidence="12" type="ORF">L0P62_11400</name>
</gene>
<organism evidence="13 14">
    <name type="scientific">Anaerosalibacter bizertensis</name>
    <dbReference type="NCBI Taxonomy" id="932217"/>
    <lineage>
        <taxon>Bacteria</taxon>
        <taxon>Bacillati</taxon>
        <taxon>Bacillota</taxon>
        <taxon>Tissierellia</taxon>
        <taxon>Tissierellales</taxon>
        <taxon>Sporanaerobacteraceae</taxon>
        <taxon>Anaerosalibacter</taxon>
    </lineage>
</organism>
<dbReference type="GO" id="GO:0000287">
    <property type="term" value="F:magnesium ion binding"/>
    <property type="evidence" value="ECO:0007669"/>
    <property type="project" value="TreeGrafter"/>
</dbReference>
<reference evidence="12" key="2">
    <citation type="submission" date="2022-01" db="EMBL/GenBank/DDBJ databases">
        <title>Collection of gut derived symbiotic bacterial strains cultured from healthy donors.</title>
        <authorList>
            <person name="Lin H."/>
            <person name="Kohout C."/>
            <person name="Waligurski E."/>
            <person name="Pamer E.G."/>
        </authorList>
    </citation>
    <scope>NUCLEOTIDE SEQUENCE</scope>
    <source>
        <strain evidence="12">MSK.14.39</strain>
    </source>
</reference>
<dbReference type="GO" id="GO:0036424">
    <property type="term" value="F:L-phosphoserine phosphatase activity"/>
    <property type="evidence" value="ECO:0007669"/>
    <property type="project" value="TreeGrafter"/>
</dbReference>
<dbReference type="EC" id="3.1.3.3" evidence="4"/>
<evidence type="ECO:0000256" key="5">
    <source>
        <dbReference type="ARBA" id="ARBA00022605"/>
    </source>
</evidence>
<keyword evidence="6" id="KW-0479">Metal-binding</keyword>
<evidence type="ECO:0000256" key="11">
    <source>
        <dbReference type="ARBA" id="ARBA00048523"/>
    </source>
</evidence>
<comment type="pathway">
    <text evidence="2">Amino-acid biosynthesis; L-serine biosynthesis; L-serine from 3-phospho-D-glycerate: step 3/3.</text>
</comment>
<keyword evidence="8" id="KW-0460">Magnesium</keyword>
<evidence type="ECO:0000256" key="6">
    <source>
        <dbReference type="ARBA" id="ARBA00022723"/>
    </source>
</evidence>
<protein>
    <recommendedName>
        <fullName evidence="4">phosphoserine phosphatase</fullName>
        <ecNumber evidence="4">3.1.3.3</ecNumber>
    </recommendedName>
</protein>
<evidence type="ECO:0000256" key="4">
    <source>
        <dbReference type="ARBA" id="ARBA00012640"/>
    </source>
</evidence>
<reference evidence="13 14" key="1">
    <citation type="submission" date="2019-08" db="EMBL/GenBank/DDBJ databases">
        <title>In-depth cultivation of the pig gut microbiome towards novel bacterial diversity and tailored functional studies.</title>
        <authorList>
            <person name="Wylensek D."/>
            <person name="Hitch T.C.A."/>
            <person name="Clavel T."/>
        </authorList>
    </citation>
    <scope>NUCLEOTIDE SEQUENCE [LARGE SCALE GENOMIC DNA]</scope>
    <source>
        <strain evidence="13 14">Med78-601-WT-4W-RMD-3</strain>
    </source>
</reference>
<evidence type="ECO:0000256" key="3">
    <source>
        <dbReference type="ARBA" id="ARBA00009184"/>
    </source>
</evidence>
<proteinExistence type="inferred from homology"/>
<dbReference type="EMBL" id="VULR01000005">
    <property type="protein sequence ID" value="MSS43055.1"/>
    <property type="molecule type" value="Genomic_DNA"/>
</dbReference>
<dbReference type="OrthoDB" id="9794212at2"/>
<dbReference type="Gene3D" id="3.40.50.1000">
    <property type="entry name" value="HAD superfamily/HAD-like"/>
    <property type="match status" value="1"/>
</dbReference>
<comment type="similarity">
    <text evidence="3">Belongs to the HAD-like hydrolase superfamily. SerB family.</text>
</comment>
<dbReference type="CDD" id="cd02612">
    <property type="entry name" value="HAD_PGPPase"/>
    <property type="match status" value="1"/>
</dbReference>
<dbReference type="EMBL" id="JAKNID010000090">
    <property type="protein sequence ID" value="MCG4566055.1"/>
    <property type="molecule type" value="Genomic_DNA"/>
</dbReference>
<dbReference type="Pfam" id="PF12710">
    <property type="entry name" value="HAD"/>
    <property type="match status" value="1"/>
</dbReference>
<keyword evidence="5" id="KW-0028">Amino-acid biosynthesis</keyword>
<evidence type="ECO:0000313" key="13">
    <source>
        <dbReference type="EMBL" id="MSS43055.1"/>
    </source>
</evidence>
<dbReference type="InterPro" id="IPR023214">
    <property type="entry name" value="HAD_sf"/>
</dbReference>
<comment type="catalytic activity">
    <reaction evidence="11">
        <text>O-phospho-D-serine + H2O = D-serine + phosphate</text>
        <dbReference type="Rhea" id="RHEA:24873"/>
        <dbReference type="ChEBI" id="CHEBI:15377"/>
        <dbReference type="ChEBI" id="CHEBI:35247"/>
        <dbReference type="ChEBI" id="CHEBI:43474"/>
        <dbReference type="ChEBI" id="CHEBI:58680"/>
        <dbReference type="EC" id="3.1.3.3"/>
    </reaction>
</comment>
<dbReference type="InterPro" id="IPR036412">
    <property type="entry name" value="HAD-like_sf"/>
</dbReference>
<accession>A0A844FGI6</accession>
<dbReference type="NCBIfam" id="TIGR01488">
    <property type="entry name" value="HAD-SF-IB"/>
    <property type="match status" value="1"/>
</dbReference>
<evidence type="ECO:0000313" key="15">
    <source>
        <dbReference type="Proteomes" id="UP001108123"/>
    </source>
</evidence>
<evidence type="ECO:0000256" key="1">
    <source>
        <dbReference type="ARBA" id="ARBA00001946"/>
    </source>
</evidence>
<comment type="catalytic activity">
    <reaction evidence="10">
        <text>O-phospho-L-serine + H2O = L-serine + phosphate</text>
        <dbReference type="Rhea" id="RHEA:21208"/>
        <dbReference type="ChEBI" id="CHEBI:15377"/>
        <dbReference type="ChEBI" id="CHEBI:33384"/>
        <dbReference type="ChEBI" id="CHEBI:43474"/>
        <dbReference type="ChEBI" id="CHEBI:57524"/>
        <dbReference type="EC" id="3.1.3.3"/>
    </reaction>
</comment>
<comment type="caution">
    <text evidence="13">The sequence shown here is derived from an EMBL/GenBank/DDBJ whole genome shotgun (WGS) entry which is preliminary data.</text>
</comment>
<name>A0A844FGI6_9FIRM</name>
<keyword evidence="15" id="KW-1185">Reference proteome</keyword>
<evidence type="ECO:0000256" key="7">
    <source>
        <dbReference type="ARBA" id="ARBA00022801"/>
    </source>
</evidence>
<dbReference type="Proteomes" id="UP000462760">
    <property type="component" value="Unassembled WGS sequence"/>
</dbReference>
<evidence type="ECO:0000256" key="8">
    <source>
        <dbReference type="ARBA" id="ARBA00022842"/>
    </source>
</evidence>
<dbReference type="PANTHER" id="PTHR43344">
    <property type="entry name" value="PHOSPHOSERINE PHOSPHATASE"/>
    <property type="match status" value="1"/>
</dbReference>
<dbReference type="NCBIfam" id="TIGR01490">
    <property type="entry name" value="HAD-SF-IB-hyp1"/>
    <property type="match status" value="1"/>
</dbReference>
<sequence>MGNIAAFFDIDGTLYRNSLMIQHFKKLIKYEVIDPAIWHNHVKHTYSEWEKRYGDFEDYLEELADYYVRELKGINKDYISFIANQVIKLNGDKVYKYTRSRIEWHKKMGHKVFFISGSPDFLVEKMAEKYGVTEYRGSEYVVDEKNNFTGEIIRMWDSYNKQRTIDEFVNKYDVNLDLSYSYGDTVGDLSMLRMVGNPVAINPNKDLLKVIKVDEELYEKVLIIVERKDLIYKLNPDVDIIDI</sequence>
<dbReference type="SUPFAM" id="SSF56784">
    <property type="entry name" value="HAD-like"/>
    <property type="match status" value="1"/>
</dbReference>
<dbReference type="InterPro" id="IPR050582">
    <property type="entry name" value="HAD-like_SerB"/>
</dbReference>
<dbReference type="Proteomes" id="UP001108123">
    <property type="component" value="Unassembled WGS sequence"/>
</dbReference>
<evidence type="ECO:0000313" key="14">
    <source>
        <dbReference type="Proteomes" id="UP000462760"/>
    </source>
</evidence>
<dbReference type="Gene3D" id="1.20.1440.100">
    <property type="entry name" value="SG protein - dephosphorylation function"/>
    <property type="match status" value="1"/>
</dbReference>
<dbReference type="RefSeq" id="WP_154483733.1">
    <property type="nucleotide sequence ID" value="NZ_JAJBNW010000031.1"/>
</dbReference>
<dbReference type="GO" id="GO:0006564">
    <property type="term" value="P:L-serine biosynthetic process"/>
    <property type="evidence" value="ECO:0007669"/>
    <property type="project" value="UniProtKB-KW"/>
</dbReference>
<dbReference type="PANTHER" id="PTHR43344:SF2">
    <property type="entry name" value="PHOSPHOSERINE PHOSPHATASE"/>
    <property type="match status" value="1"/>
</dbReference>
<dbReference type="GO" id="GO:0005737">
    <property type="term" value="C:cytoplasm"/>
    <property type="evidence" value="ECO:0007669"/>
    <property type="project" value="TreeGrafter"/>
</dbReference>
<comment type="cofactor">
    <cofactor evidence="1">
        <name>Mg(2+)</name>
        <dbReference type="ChEBI" id="CHEBI:18420"/>
    </cofactor>
</comment>
<dbReference type="AlphaFoldDB" id="A0A844FGI6"/>
<evidence type="ECO:0000256" key="10">
    <source>
        <dbReference type="ARBA" id="ARBA00048138"/>
    </source>
</evidence>
<keyword evidence="9" id="KW-0718">Serine biosynthesis</keyword>
<evidence type="ECO:0000313" key="12">
    <source>
        <dbReference type="EMBL" id="MCG4566055.1"/>
    </source>
</evidence>